<dbReference type="RefSeq" id="WP_184340795.1">
    <property type="nucleotide sequence ID" value="NZ_JACHIG010000007.1"/>
</dbReference>
<gene>
    <name evidence="1" type="ORF">HNQ65_003294</name>
</gene>
<dbReference type="Proteomes" id="UP000590740">
    <property type="component" value="Unassembled WGS sequence"/>
</dbReference>
<organism evidence="1 2">
    <name type="scientific">Prosthecobacter vanneervenii</name>
    <dbReference type="NCBI Taxonomy" id="48466"/>
    <lineage>
        <taxon>Bacteria</taxon>
        <taxon>Pseudomonadati</taxon>
        <taxon>Verrucomicrobiota</taxon>
        <taxon>Verrucomicrobiia</taxon>
        <taxon>Verrucomicrobiales</taxon>
        <taxon>Verrucomicrobiaceae</taxon>
        <taxon>Prosthecobacter</taxon>
    </lineage>
</organism>
<comment type="caution">
    <text evidence="1">The sequence shown here is derived from an EMBL/GenBank/DDBJ whole genome shotgun (WGS) entry which is preliminary data.</text>
</comment>
<dbReference type="AlphaFoldDB" id="A0A7W7YCM5"/>
<evidence type="ECO:0000313" key="1">
    <source>
        <dbReference type="EMBL" id="MBB5033704.1"/>
    </source>
</evidence>
<proteinExistence type="predicted"/>
<dbReference type="EMBL" id="JACHIG010000007">
    <property type="protein sequence ID" value="MBB5033704.1"/>
    <property type="molecule type" value="Genomic_DNA"/>
</dbReference>
<evidence type="ECO:0000313" key="2">
    <source>
        <dbReference type="Proteomes" id="UP000590740"/>
    </source>
</evidence>
<accession>A0A7W7YCM5</accession>
<sequence length="51" mass="5811">MKTTACFLFFTLLTALAEADDRLIPFDEFYLSVPVNKEPKARGLRLPKPQP</sequence>
<protein>
    <submittedName>
        <fullName evidence="1">Uncharacterized protein</fullName>
    </submittedName>
</protein>
<name>A0A7W7YCM5_9BACT</name>
<keyword evidence="2" id="KW-1185">Reference proteome</keyword>
<reference evidence="1 2" key="1">
    <citation type="submission" date="2020-08" db="EMBL/GenBank/DDBJ databases">
        <title>Genomic Encyclopedia of Type Strains, Phase IV (KMG-IV): sequencing the most valuable type-strain genomes for metagenomic binning, comparative biology and taxonomic classification.</title>
        <authorList>
            <person name="Goeker M."/>
        </authorList>
    </citation>
    <scope>NUCLEOTIDE SEQUENCE [LARGE SCALE GENOMIC DNA]</scope>
    <source>
        <strain evidence="1 2">DSM 12252</strain>
    </source>
</reference>